<dbReference type="GO" id="GO:0006310">
    <property type="term" value="P:DNA recombination"/>
    <property type="evidence" value="ECO:0007669"/>
    <property type="project" value="UniProtKB-KW"/>
</dbReference>
<dbReference type="Gene3D" id="3.30.160.390">
    <property type="entry name" value="Integrase, DNA-binding domain"/>
    <property type="match status" value="1"/>
</dbReference>
<dbReference type="InterPro" id="IPR011010">
    <property type="entry name" value="DNA_brk_join_enz"/>
</dbReference>
<dbReference type="PROSITE" id="PS51900">
    <property type="entry name" value="CB"/>
    <property type="match status" value="1"/>
</dbReference>
<dbReference type="InterPro" id="IPR044068">
    <property type="entry name" value="CB"/>
</dbReference>
<dbReference type="PANTHER" id="PTHR30629:SF2">
    <property type="entry name" value="PROPHAGE INTEGRASE INTS-RELATED"/>
    <property type="match status" value="1"/>
</dbReference>
<protein>
    <submittedName>
        <fullName evidence="8">Phage integrase family protein</fullName>
    </submittedName>
</protein>
<proteinExistence type="inferred from homology"/>
<dbReference type="Pfam" id="PF00589">
    <property type="entry name" value="Phage_integrase"/>
    <property type="match status" value="1"/>
</dbReference>
<dbReference type="RefSeq" id="WP_061939454.1">
    <property type="nucleotide sequence ID" value="NZ_CP013234.1"/>
</dbReference>
<dbReference type="PATRIC" id="fig|279113.9.peg.1911"/>
<dbReference type="InterPro" id="IPR002104">
    <property type="entry name" value="Integrase_catalytic"/>
</dbReference>
<evidence type="ECO:0000256" key="2">
    <source>
        <dbReference type="ARBA" id="ARBA00022908"/>
    </source>
</evidence>
<evidence type="ECO:0000256" key="4">
    <source>
        <dbReference type="ARBA" id="ARBA00023172"/>
    </source>
</evidence>
<dbReference type="OrthoDB" id="9775880at2"/>
<dbReference type="InterPro" id="IPR050808">
    <property type="entry name" value="Phage_Integrase"/>
</dbReference>
<evidence type="ECO:0000313" key="8">
    <source>
        <dbReference type="EMBL" id="AMP04297.1"/>
    </source>
</evidence>
<dbReference type="InterPro" id="IPR013762">
    <property type="entry name" value="Integrase-like_cat_sf"/>
</dbReference>
<evidence type="ECO:0000256" key="5">
    <source>
        <dbReference type="PROSITE-ProRule" id="PRU01248"/>
    </source>
</evidence>
<evidence type="ECO:0000256" key="1">
    <source>
        <dbReference type="ARBA" id="ARBA00008857"/>
    </source>
</evidence>
<dbReference type="Pfam" id="PF13356">
    <property type="entry name" value="Arm-DNA-bind_3"/>
    <property type="match status" value="1"/>
</dbReference>
<name>A0A127Q2R3_9BURK</name>
<feature type="domain" description="Tyr recombinase" evidence="6">
    <location>
        <begin position="190"/>
        <end position="367"/>
    </location>
</feature>
<dbReference type="InterPro" id="IPR010998">
    <property type="entry name" value="Integrase_recombinase_N"/>
</dbReference>
<dbReference type="Pfam" id="PF22022">
    <property type="entry name" value="Phage_int_M"/>
    <property type="match status" value="1"/>
</dbReference>
<evidence type="ECO:0000256" key="3">
    <source>
        <dbReference type="ARBA" id="ARBA00023125"/>
    </source>
</evidence>
<sequence length="388" mass="44079">MPLTAKQVSAAQPKDKPYKLTDANRLYLYVAVSGTKSWRCNYLDDGKDKTKTFGQYPTMSLADARMAHVQFRDVQDTPASDTAPTFKKVAEAWLKIKLPTLSNPKHQLQVAKTIEQYVYPHIGDKPIDQIKRQELVNIVRLVAESGVVETAHRVAGRINMVFDYAQDAGLIEAHAANDLTRVIEQRKRKKPMPSIPPGEAPALFAAIATYDEPVTELGLMLMAHIFVRTKELRVAKWTEINYDDAVWVVPEDRMKLRKPHVVPLSKQAIKLLRELAVLAGESPYILNSPLRFGHPVSENTLLFALYRLGYRGRMTVHGFRALASSVLNEKTDFDADAIERQLSHKEKDEVRASYNRAEYLDQRRIMMQWWSDWIDAQCVHQGLIGASE</sequence>
<dbReference type="InterPro" id="IPR038488">
    <property type="entry name" value="Integrase_DNA-bd_sf"/>
</dbReference>
<dbReference type="SUPFAM" id="SSF56349">
    <property type="entry name" value="DNA breaking-rejoining enzymes"/>
    <property type="match status" value="1"/>
</dbReference>
<comment type="similarity">
    <text evidence="1">Belongs to the 'phage' integrase family.</text>
</comment>
<feature type="domain" description="Core-binding (CB)" evidence="7">
    <location>
        <begin position="84"/>
        <end position="166"/>
    </location>
</feature>
<keyword evidence="2" id="KW-0229">DNA integration</keyword>
<dbReference type="Gene3D" id="1.10.443.10">
    <property type="entry name" value="Intergrase catalytic core"/>
    <property type="match status" value="1"/>
</dbReference>
<evidence type="ECO:0000313" key="9">
    <source>
        <dbReference type="Proteomes" id="UP000074561"/>
    </source>
</evidence>
<keyword evidence="4" id="KW-0233">DNA recombination</keyword>
<reference evidence="8 9" key="1">
    <citation type="submission" date="2015-11" db="EMBL/GenBank/DDBJ databases">
        <title>Exploring the genomic traits of fungus-feeding bacterial genus Collimonas.</title>
        <authorList>
            <person name="Song C."/>
            <person name="Schmidt R."/>
            <person name="de Jager V."/>
            <person name="Krzyzanowska D."/>
            <person name="Jongedijk E."/>
            <person name="Cankar K."/>
            <person name="Beekwilder J."/>
            <person name="van Veen A."/>
            <person name="de Boer W."/>
            <person name="van Veen J.A."/>
            <person name="Garbeva P."/>
        </authorList>
    </citation>
    <scope>NUCLEOTIDE SEQUENCE [LARGE SCALE GENOMIC DNA]</scope>
    <source>
        <strain evidence="8 9">Ter91</strain>
    </source>
</reference>
<dbReference type="EMBL" id="CP013234">
    <property type="protein sequence ID" value="AMP04297.1"/>
    <property type="molecule type" value="Genomic_DNA"/>
</dbReference>
<gene>
    <name evidence="8" type="ORF">CPter91_1925</name>
</gene>
<keyword evidence="3 5" id="KW-0238">DNA-binding</keyword>
<evidence type="ECO:0000259" key="6">
    <source>
        <dbReference type="PROSITE" id="PS51898"/>
    </source>
</evidence>
<dbReference type="PROSITE" id="PS51898">
    <property type="entry name" value="TYR_RECOMBINASE"/>
    <property type="match status" value="1"/>
</dbReference>
<accession>A0A127Q2R3</accession>
<evidence type="ECO:0000259" key="7">
    <source>
        <dbReference type="PROSITE" id="PS51900"/>
    </source>
</evidence>
<dbReference type="Gene3D" id="1.10.150.130">
    <property type="match status" value="1"/>
</dbReference>
<organism evidence="8 9">
    <name type="scientific">Collimonas pratensis</name>
    <dbReference type="NCBI Taxonomy" id="279113"/>
    <lineage>
        <taxon>Bacteria</taxon>
        <taxon>Pseudomonadati</taxon>
        <taxon>Pseudomonadota</taxon>
        <taxon>Betaproteobacteria</taxon>
        <taxon>Burkholderiales</taxon>
        <taxon>Oxalobacteraceae</taxon>
        <taxon>Collimonas</taxon>
    </lineage>
</organism>
<dbReference type="CDD" id="cd00801">
    <property type="entry name" value="INT_P4_C"/>
    <property type="match status" value="1"/>
</dbReference>
<dbReference type="KEGG" id="cpra:CPter91_1925"/>
<dbReference type="AlphaFoldDB" id="A0A127Q2R3"/>
<dbReference type="InterPro" id="IPR025166">
    <property type="entry name" value="Integrase_DNA_bind_dom"/>
</dbReference>
<dbReference type="Proteomes" id="UP000074561">
    <property type="component" value="Chromosome"/>
</dbReference>
<dbReference type="GO" id="GO:0003677">
    <property type="term" value="F:DNA binding"/>
    <property type="evidence" value="ECO:0007669"/>
    <property type="project" value="UniProtKB-UniRule"/>
</dbReference>
<dbReference type="InterPro" id="IPR053876">
    <property type="entry name" value="Phage_int_M"/>
</dbReference>
<dbReference type="GO" id="GO:0015074">
    <property type="term" value="P:DNA integration"/>
    <property type="evidence" value="ECO:0007669"/>
    <property type="project" value="UniProtKB-KW"/>
</dbReference>
<dbReference type="PANTHER" id="PTHR30629">
    <property type="entry name" value="PROPHAGE INTEGRASE"/>
    <property type="match status" value="1"/>
</dbReference>